<reference evidence="2 3" key="1">
    <citation type="submission" date="2024-10" db="EMBL/GenBank/DDBJ databases">
        <title>Updated reference genomes for cyclostephanoid diatoms.</title>
        <authorList>
            <person name="Roberts W.R."/>
            <person name="Alverson A.J."/>
        </authorList>
    </citation>
    <scope>NUCLEOTIDE SEQUENCE [LARGE SCALE GENOMIC DNA]</scope>
    <source>
        <strain evidence="2 3">AJA228-03</strain>
    </source>
</reference>
<sequence length="135" mass="14629">MNVPRVAYELESSCGDVDHTDRRNGGIGGTTSLLRYAISSYGSLAMATLAYMGRRHQRATPPSPPDTYIIPYPEQMTPITDAATTGGLNGGGITNRSPHPGTTFGNYDRIIYDRRYHDPRAATRDVRGGGEGPRT</sequence>
<protein>
    <submittedName>
        <fullName evidence="2">Uncharacterized protein</fullName>
    </submittedName>
</protein>
<evidence type="ECO:0000313" key="3">
    <source>
        <dbReference type="Proteomes" id="UP001530377"/>
    </source>
</evidence>
<organism evidence="2 3">
    <name type="scientific">Cyclostephanos tholiformis</name>
    <dbReference type="NCBI Taxonomy" id="382380"/>
    <lineage>
        <taxon>Eukaryota</taxon>
        <taxon>Sar</taxon>
        <taxon>Stramenopiles</taxon>
        <taxon>Ochrophyta</taxon>
        <taxon>Bacillariophyta</taxon>
        <taxon>Coscinodiscophyceae</taxon>
        <taxon>Thalassiosirophycidae</taxon>
        <taxon>Stephanodiscales</taxon>
        <taxon>Stephanodiscaceae</taxon>
        <taxon>Cyclostephanos</taxon>
    </lineage>
</organism>
<feature type="region of interest" description="Disordered" evidence="1">
    <location>
        <begin position="78"/>
        <end position="106"/>
    </location>
</feature>
<dbReference type="AlphaFoldDB" id="A0ABD3RAC9"/>
<gene>
    <name evidence="2" type="ORF">ACHAXA_005327</name>
</gene>
<evidence type="ECO:0000256" key="1">
    <source>
        <dbReference type="SAM" id="MobiDB-lite"/>
    </source>
</evidence>
<dbReference type="EMBL" id="JALLPB020000365">
    <property type="protein sequence ID" value="KAL3809913.1"/>
    <property type="molecule type" value="Genomic_DNA"/>
</dbReference>
<proteinExistence type="predicted"/>
<evidence type="ECO:0000313" key="2">
    <source>
        <dbReference type="EMBL" id="KAL3809913.1"/>
    </source>
</evidence>
<comment type="caution">
    <text evidence="2">The sequence shown here is derived from an EMBL/GenBank/DDBJ whole genome shotgun (WGS) entry which is preliminary data.</text>
</comment>
<keyword evidence="3" id="KW-1185">Reference proteome</keyword>
<dbReference type="Proteomes" id="UP001530377">
    <property type="component" value="Unassembled WGS sequence"/>
</dbReference>
<name>A0ABD3RAC9_9STRA</name>
<accession>A0ABD3RAC9</accession>